<dbReference type="Proteomes" id="UP000033411">
    <property type="component" value="Unassembled WGS sequence"/>
</dbReference>
<dbReference type="PROSITE" id="PS50931">
    <property type="entry name" value="HTH_LYSR"/>
    <property type="match status" value="1"/>
</dbReference>
<evidence type="ECO:0000259" key="5">
    <source>
        <dbReference type="PROSITE" id="PS50931"/>
    </source>
</evidence>
<keyword evidence="4" id="KW-0804">Transcription</keyword>
<dbReference type="InterPro" id="IPR036390">
    <property type="entry name" value="WH_DNA-bd_sf"/>
</dbReference>
<dbReference type="STRING" id="1293439.WH87_10535"/>
<keyword evidence="3" id="KW-0238">DNA-binding</keyword>
<evidence type="ECO:0000256" key="1">
    <source>
        <dbReference type="ARBA" id="ARBA00009437"/>
    </source>
</evidence>
<proteinExistence type="inferred from homology"/>
<comment type="caution">
    <text evidence="6">The sequence shown here is derived from an EMBL/GenBank/DDBJ whole genome shotgun (WGS) entry which is preliminary data.</text>
</comment>
<dbReference type="GO" id="GO:0003700">
    <property type="term" value="F:DNA-binding transcription factor activity"/>
    <property type="evidence" value="ECO:0007669"/>
    <property type="project" value="InterPro"/>
</dbReference>
<evidence type="ECO:0000256" key="4">
    <source>
        <dbReference type="ARBA" id="ARBA00023163"/>
    </source>
</evidence>
<dbReference type="NCBIfam" id="NF009888">
    <property type="entry name" value="PRK13348.1"/>
    <property type="match status" value="1"/>
</dbReference>
<dbReference type="Pfam" id="PF00126">
    <property type="entry name" value="HTH_1"/>
    <property type="match status" value="1"/>
</dbReference>
<sequence>MIDYQSLRAVAAIVRTGSFEKAAKSLNVTPSAISQRVKQLEERLGVVLIERGNPCTATERGEVLCRHMEQVGMLEQGLFERLPSLRDNGEGSQSVTLHIATNADSLGTWFVDAMARFTRLSPYLLNIAVDDQDHTAEWLQRGKVVAAVTSLEKPVPGCRSIPLGTLRYHATASPDFVASHFPDGVTAAAIANAPALTFNQKDRLQSQWIRLAFGHDIAHPSHWLPSTHGFVDASLSGMGWGMNPSQLVREHLKSGRLVELVPGLTLDTPLFWQVNRLAADQLSTLTREVVAAARNSLLPA</sequence>
<accession>A0A0F5QBF9</accession>
<dbReference type="GO" id="GO:0003677">
    <property type="term" value="F:DNA binding"/>
    <property type="evidence" value="ECO:0007669"/>
    <property type="project" value="UniProtKB-KW"/>
</dbReference>
<dbReference type="InterPro" id="IPR036388">
    <property type="entry name" value="WH-like_DNA-bd_sf"/>
</dbReference>
<evidence type="ECO:0000313" key="6">
    <source>
        <dbReference type="EMBL" id="KKC38048.1"/>
    </source>
</evidence>
<feature type="domain" description="HTH lysR-type" evidence="5">
    <location>
        <begin position="2"/>
        <end position="58"/>
    </location>
</feature>
<keyword evidence="2" id="KW-0805">Transcription regulation</keyword>
<dbReference type="PATRIC" id="fig|1293439.3.peg.1695"/>
<dbReference type="SUPFAM" id="SSF46785">
    <property type="entry name" value="Winged helix' DNA-binding domain"/>
    <property type="match status" value="1"/>
</dbReference>
<evidence type="ECO:0000313" key="7">
    <source>
        <dbReference type="Proteomes" id="UP000033411"/>
    </source>
</evidence>
<organism evidence="6 7">
    <name type="scientific">Devosia epidermidihirudinis</name>
    <dbReference type="NCBI Taxonomy" id="1293439"/>
    <lineage>
        <taxon>Bacteria</taxon>
        <taxon>Pseudomonadati</taxon>
        <taxon>Pseudomonadota</taxon>
        <taxon>Alphaproteobacteria</taxon>
        <taxon>Hyphomicrobiales</taxon>
        <taxon>Devosiaceae</taxon>
        <taxon>Devosia</taxon>
    </lineage>
</organism>
<dbReference type="SUPFAM" id="SSF53850">
    <property type="entry name" value="Periplasmic binding protein-like II"/>
    <property type="match status" value="1"/>
</dbReference>
<dbReference type="Gene3D" id="3.40.190.290">
    <property type="match status" value="1"/>
</dbReference>
<protein>
    <submittedName>
        <fullName evidence="6">LysR family transcriptional regulator</fullName>
    </submittedName>
</protein>
<keyword evidence="7" id="KW-1185">Reference proteome</keyword>
<dbReference type="PANTHER" id="PTHR30579:SF2">
    <property type="entry name" value="HTH-TYPE TRANSCRIPTIONAL REGULATOR ARGP"/>
    <property type="match status" value="1"/>
</dbReference>
<gene>
    <name evidence="6" type="ORF">WH87_10535</name>
</gene>
<dbReference type="InterPro" id="IPR017685">
    <property type="entry name" value="ArgP"/>
</dbReference>
<name>A0A0F5QBF9_9HYPH</name>
<evidence type="ECO:0000256" key="2">
    <source>
        <dbReference type="ARBA" id="ARBA00023015"/>
    </source>
</evidence>
<dbReference type="OrthoDB" id="3252676at2"/>
<dbReference type="InterPro" id="IPR005119">
    <property type="entry name" value="LysR_subst-bd"/>
</dbReference>
<dbReference type="NCBIfam" id="NF002964">
    <property type="entry name" value="PRK03635.1"/>
    <property type="match status" value="1"/>
</dbReference>
<dbReference type="PANTHER" id="PTHR30579">
    <property type="entry name" value="TRANSCRIPTIONAL REGULATOR"/>
    <property type="match status" value="1"/>
</dbReference>
<dbReference type="AlphaFoldDB" id="A0A0F5QBF9"/>
<dbReference type="Pfam" id="PF03466">
    <property type="entry name" value="LysR_substrate"/>
    <property type="match status" value="1"/>
</dbReference>
<dbReference type="NCBIfam" id="TIGR03298">
    <property type="entry name" value="argP"/>
    <property type="match status" value="1"/>
</dbReference>
<dbReference type="PRINTS" id="PR00039">
    <property type="entry name" value="HTHLYSR"/>
</dbReference>
<dbReference type="EMBL" id="LANJ01000016">
    <property type="protein sequence ID" value="KKC38048.1"/>
    <property type="molecule type" value="Genomic_DNA"/>
</dbReference>
<dbReference type="InterPro" id="IPR000847">
    <property type="entry name" value="LysR_HTH_N"/>
</dbReference>
<evidence type="ECO:0000256" key="3">
    <source>
        <dbReference type="ARBA" id="ARBA00023125"/>
    </source>
</evidence>
<comment type="similarity">
    <text evidence="1">Belongs to the LysR transcriptional regulatory family.</text>
</comment>
<dbReference type="InterPro" id="IPR050176">
    <property type="entry name" value="LTTR"/>
</dbReference>
<dbReference type="Gene3D" id="1.10.10.10">
    <property type="entry name" value="Winged helix-like DNA-binding domain superfamily/Winged helix DNA-binding domain"/>
    <property type="match status" value="1"/>
</dbReference>
<reference evidence="6 7" key="1">
    <citation type="submission" date="2015-03" db="EMBL/GenBank/DDBJ databases">
        <authorList>
            <person name="Lepp D."/>
            <person name="Hassan Y.I."/>
            <person name="Li X.-Z."/>
            <person name="Zhou T."/>
        </authorList>
    </citation>
    <scope>NUCLEOTIDE SEQUENCE [LARGE SCALE GENOMIC DNA]</scope>
    <source>
        <strain evidence="6 7">E84</strain>
    </source>
</reference>
<dbReference type="RefSeq" id="WP_046139193.1">
    <property type="nucleotide sequence ID" value="NZ_LANJ01000016.1"/>
</dbReference>